<accession>A0A336N967</accession>
<dbReference type="Pfam" id="PF12728">
    <property type="entry name" value="HTH_17"/>
    <property type="match status" value="1"/>
</dbReference>
<dbReference type="InterPro" id="IPR010093">
    <property type="entry name" value="SinI_DNA-bd"/>
</dbReference>
<dbReference type="Proteomes" id="UP000253728">
    <property type="component" value="Unassembled WGS sequence"/>
</dbReference>
<dbReference type="GeneID" id="49635460"/>
<evidence type="ECO:0000259" key="1">
    <source>
        <dbReference type="Pfam" id="PF12728"/>
    </source>
</evidence>
<dbReference type="NCBIfam" id="TIGR01764">
    <property type="entry name" value="excise"/>
    <property type="match status" value="1"/>
</dbReference>
<organism evidence="2 3">
    <name type="scientific">Aggregatibacter aphrophilus</name>
    <name type="common">Haemophilus aphrophilus</name>
    <dbReference type="NCBI Taxonomy" id="732"/>
    <lineage>
        <taxon>Bacteria</taxon>
        <taxon>Pseudomonadati</taxon>
        <taxon>Pseudomonadota</taxon>
        <taxon>Gammaproteobacteria</taxon>
        <taxon>Pasteurellales</taxon>
        <taxon>Pasteurellaceae</taxon>
        <taxon>Aggregatibacter</taxon>
    </lineage>
</organism>
<name>A0A336N967_AGGAP</name>
<gene>
    <name evidence="2" type="ORF">NCTC5908_01985</name>
</gene>
<dbReference type="AlphaFoldDB" id="A0A336N967"/>
<dbReference type="InterPro" id="IPR009061">
    <property type="entry name" value="DNA-bd_dom_put_sf"/>
</dbReference>
<feature type="domain" description="Helix-turn-helix" evidence="1">
    <location>
        <begin position="13"/>
        <end position="60"/>
    </location>
</feature>
<dbReference type="GO" id="GO:0003677">
    <property type="term" value="F:DNA binding"/>
    <property type="evidence" value="ECO:0007669"/>
    <property type="project" value="InterPro"/>
</dbReference>
<evidence type="ECO:0000313" key="3">
    <source>
        <dbReference type="Proteomes" id="UP000253728"/>
    </source>
</evidence>
<dbReference type="SUPFAM" id="SSF46955">
    <property type="entry name" value="Putative DNA-binding domain"/>
    <property type="match status" value="1"/>
</dbReference>
<evidence type="ECO:0000313" key="2">
    <source>
        <dbReference type="EMBL" id="SSZ30164.1"/>
    </source>
</evidence>
<sequence length="63" mass="7398">MNEQQYLTNDKHYTVREMGELFGVSRSKLDRLVREGKIKKTKFGATTLYKATEIQRYLASINQ</sequence>
<protein>
    <submittedName>
        <fullName evidence="2">DNA binding domain, excisionase family</fullName>
    </submittedName>
</protein>
<dbReference type="EMBL" id="UFSP01000003">
    <property type="protein sequence ID" value="SSZ30164.1"/>
    <property type="molecule type" value="Genomic_DNA"/>
</dbReference>
<proteinExistence type="predicted"/>
<reference evidence="2 3" key="1">
    <citation type="submission" date="2018-06" db="EMBL/GenBank/DDBJ databases">
        <authorList>
            <consortium name="Pathogen Informatics"/>
            <person name="Doyle S."/>
        </authorList>
    </citation>
    <scope>NUCLEOTIDE SEQUENCE [LARGE SCALE GENOMIC DNA]</scope>
    <source>
        <strain evidence="2 3">NCTC5908</strain>
    </source>
</reference>
<dbReference type="InterPro" id="IPR041657">
    <property type="entry name" value="HTH_17"/>
</dbReference>
<dbReference type="RefSeq" id="WP_005704999.1">
    <property type="nucleotide sequence ID" value="NZ_LS483485.1"/>
</dbReference>